<sequence length="153" mass="16726">MTQGVRPALQHVASNKPQLLEPSLSQLCEYLAIASTAGQTMEVLLRLAENKPHLLADCIGKVKKAAETYPNTVCLAAQVVTAVGRLSQDKAQEALNFVLEQLGKAERGSQGTLLREATLLCSSYPVLFTEKMLAEVRKNRIMPTIKLIKPLLE</sequence>
<evidence type="ECO:0000313" key="3">
    <source>
        <dbReference type="EMBL" id="JAG10137.1"/>
    </source>
</evidence>
<evidence type="ECO:0000256" key="1">
    <source>
        <dbReference type="ARBA" id="ARBA00004184"/>
    </source>
</evidence>
<dbReference type="PANTHER" id="PTHR21630">
    <property type="entry name" value="VEPH-A/MELTED"/>
    <property type="match status" value="1"/>
</dbReference>
<proteinExistence type="predicted"/>
<protein>
    <submittedName>
        <fullName evidence="3">Protein melted</fullName>
    </submittedName>
</protein>
<dbReference type="GO" id="GO:0009966">
    <property type="term" value="P:regulation of signal transduction"/>
    <property type="evidence" value="ECO:0007669"/>
    <property type="project" value="TreeGrafter"/>
</dbReference>
<evidence type="ECO:0000256" key="2">
    <source>
        <dbReference type="ARBA" id="ARBA00023136"/>
    </source>
</evidence>
<dbReference type="GO" id="GO:0010314">
    <property type="term" value="F:phosphatidylinositol-5-phosphate binding"/>
    <property type="evidence" value="ECO:0007669"/>
    <property type="project" value="TreeGrafter"/>
</dbReference>
<dbReference type="GO" id="GO:0005886">
    <property type="term" value="C:plasma membrane"/>
    <property type="evidence" value="ECO:0007669"/>
    <property type="project" value="TreeGrafter"/>
</dbReference>
<reference evidence="3" key="2">
    <citation type="submission" date="2014-07" db="EMBL/GenBank/DDBJ databases">
        <authorList>
            <person name="Hull J."/>
        </authorList>
    </citation>
    <scope>NUCLEOTIDE SEQUENCE</scope>
</reference>
<organism evidence="3">
    <name type="scientific">Lygus hesperus</name>
    <name type="common">Western plant bug</name>
    <dbReference type="NCBI Taxonomy" id="30085"/>
    <lineage>
        <taxon>Eukaryota</taxon>
        <taxon>Metazoa</taxon>
        <taxon>Ecdysozoa</taxon>
        <taxon>Arthropoda</taxon>
        <taxon>Hexapoda</taxon>
        <taxon>Insecta</taxon>
        <taxon>Pterygota</taxon>
        <taxon>Neoptera</taxon>
        <taxon>Paraneoptera</taxon>
        <taxon>Hemiptera</taxon>
        <taxon>Heteroptera</taxon>
        <taxon>Panheteroptera</taxon>
        <taxon>Cimicomorpha</taxon>
        <taxon>Miridae</taxon>
        <taxon>Mirini</taxon>
        <taxon>Lygus</taxon>
    </lineage>
</organism>
<dbReference type="EMBL" id="GBHO01033467">
    <property type="protein sequence ID" value="JAG10137.1"/>
    <property type="molecule type" value="Transcribed_RNA"/>
</dbReference>
<dbReference type="InterPro" id="IPR039888">
    <property type="entry name" value="Melted-like"/>
</dbReference>
<accession>A0A0A9WNW5</accession>
<dbReference type="AlphaFoldDB" id="A0A0A9WNW5"/>
<dbReference type="PANTHER" id="PTHR21630:SF10">
    <property type="entry name" value="VENTRICULAR ZONE-EXPRESSED PH DOMAIN-CONTAINING PROTEIN HOMOLOG 1"/>
    <property type="match status" value="1"/>
</dbReference>
<keyword evidence="2" id="KW-0472">Membrane</keyword>
<name>A0A0A9WNW5_LYGHE</name>
<dbReference type="GO" id="GO:0012505">
    <property type="term" value="C:endomembrane system"/>
    <property type="evidence" value="ECO:0007669"/>
    <property type="project" value="UniProtKB-SubCell"/>
</dbReference>
<gene>
    <name evidence="3" type="primary">melt_2</name>
    <name evidence="3" type="ORF">CM83_63200</name>
</gene>
<reference evidence="3" key="1">
    <citation type="journal article" date="2014" name="PLoS ONE">
        <title>Transcriptome-Based Identification of ABC Transporters in the Western Tarnished Plant Bug Lygus hesperus.</title>
        <authorList>
            <person name="Hull J.J."/>
            <person name="Chaney K."/>
            <person name="Geib S.M."/>
            <person name="Fabrick J.A."/>
            <person name="Brent C.S."/>
            <person name="Walsh D."/>
            <person name="Lavine L.C."/>
        </authorList>
    </citation>
    <scope>NUCLEOTIDE SEQUENCE</scope>
</reference>
<comment type="subcellular location">
    <subcellularLocation>
        <location evidence="1">Endomembrane system</location>
        <topology evidence="1">Peripheral membrane protein</topology>
    </subcellularLocation>
</comment>